<gene>
    <name evidence="1" type="primary">53</name>
    <name evidence="1" type="ORF">SEA_PANCHINO_53</name>
</gene>
<dbReference type="Pfam" id="PF07505">
    <property type="entry name" value="DUF5131"/>
    <property type="match status" value="1"/>
</dbReference>
<evidence type="ECO:0008006" key="3">
    <source>
        <dbReference type="Google" id="ProtNLM"/>
    </source>
</evidence>
<name>A0A142K7I8_9CAUD</name>
<reference evidence="2" key="1">
    <citation type="submission" date="2016-03" db="EMBL/GenBank/DDBJ databases">
        <authorList>
            <person name="Ploux O."/>
        </authorList>
    </citation>
    <scope>NUCLEOTIDE SEQUENCE [LARGE SCALE GENOMIC DNA]</scope>
</reference>
<dbReference type="InterPro" id="IPR011101">
    <property type="entry name" value="DUF5131"/>
</dbReference>
<dbReference type="OrthoDB" id="8502at10239"/>
<keyword evidence="2" id="KW-1185">Reference proteome</keyword>
<dbReference type="EMBL" id="KU935727">
    <property type="protein sequence ID" value="AMS02071.1"/>
    <property type="molecule type" value="Genomic_DNA"/>
</dbReference>
<dbReference type="RefSeq" id="YP_009304961.1">
    <property type="nucleotide sequence ID" value="NC_031281.1"/>
</dbReference>
<protein>
    <recommendedName>
        <fullName evidence="3">Phage Gp37/Gp68 family protein</fullName>
    </recommendedName>
</protein>
<sequence>MSDHTGIEWTDATWNPATGCTKVSAGCDNCYAEKIAHRFAGTSAYPNGFEVTLRPERLDWPLRKRKPLRIFVNSMSDLFHDQVPDEYIAKVFAVMAAARHHTFQVLTKRHGRMRSLLSSEAFRDGVAEYAQQHADPTRGGSIPTGPWDGPEWWPLWNVWLGVSTENQKWADVRIPALLDTPAAVRFISAEPLLGPIDLSRFLRPTKCSQCGHGWRAAACGPTHAVLAADPGLHWVIVGGESGPGARPMHPAWARSLRDQCTAADVPFLFKQWGEWGTAAPMDPHGRLDFRGGVVMTDDGNVYQPGDLDWPDGPRRGEAHRADFPHHHPTYLYRVGKKRTGRELDGRTWDQYPEAVTHA</sequence>
<evidence type="ECO:0000313" key="2">
    <source>
        <dbReference type="Proteomes" id="UP000202219"/>
    </source>
</evidence>
<proteinExistence type="predicted"/>
<dbReference type="KEGG" id="vg:29123620"/>
<organism evidence="1 2">
    <name type="scientific">Mycobacterium phage Panchino</name>
    <dbReference type="NCBI Taxonomy" id="1821537"/>
    <lineage>
        <taxon>Viruses</taxon>
        <taxon>Duplodnaviria</taxon>
        <taxon>Heunggongvirae</taxon>
        <taxon>Uroviricota</taxon>
        <taxon>Caudoviricetes</taxon>
        <taxon>Nclasvirinae</taxon>
        <taxon>Charlievirus</taxon>
        <taxon>Charlievirus panchino</taxon>
    </lineage>
</organism>
<accession>A0A142K7I8</accession>
<dbReference type="Proteomes" id="UP000202219">
    <property type="component" value="Segment"/>
</dbReference>
<dbReference type="GeneID" id="29123620"/>
<evidence type="ECO:0000313" key="1">
    <source>
        <dbReference type="EMBL" id="AMS02071.1"/>
    </source>
</evidence>